<name>A0A918NP38_9ACTN</name>
<reference evidence="1" key="2">
    <citation type="submission" date="2020-09" db="EMBL/GenBank/DDBJ databases">
        <authorList>
            <person name="Sun Q."/>
            <person name="Ohkuma M."/>
        </authorList>
    </citation>
    <scope>NUCLEOTIDE SEQUENCE</scope>
    <source>
        <strain evidence="1">JCM 4790</strain>
    </source>
</reference>
<keyword evidence="2" id="KW-1185">Reference proteome</keyword>
<dbReference type="RefSeq" id="WP_190191972.1">
    <property type="nucleotide sequence ID" value="NZ_BMVU01000021.1"/>
</dbReference>
<comment type="caution">
    <text evidence="1">The sequence shown here is derived from an EMBL/GenBank/DDBJ whole genome shotgun (WGS) entry which is preliminary data.</text>
</comment>
<evidence type="ECO:0000313" key="1">
    <source>
        <dbReference type="EMBL" id="GGX84717.1"/>
    </source>
</evidence>
<protein>
    <submittedName>
        <fullName evidence="1">Uncharacterized protein</fullName>
    </submittedName>
</protein>
<dbReference type="Proteomes" id="UP000619244">
    <property type="component" value="Unassembled WGS sequence"/>
</dbReference>
<organism evidence="1 2">
    <name type="scientific">Streptomyces minutiscleroticus</name>
    <dbReference type="NCBI Taxonomy" id="68238"/>
    <lineage>
        <taxon>Bacteria</taxon>
        <taxon>Bacillati</taxon>
        <taxon>Actinomycetota</taxon>
        <taxon>Actinomycetes</taxon>
        <taxon>Kitasatosporales</taxon>
        <taxon>Streptomycetaceae</taxon>
        <taxon>Streptomyces</taxon>
    </lineage>
</organism>
<dbReference type="AlphaFoldDB" id="A0A918NP38"/>
<evidence type="ECO:0000313" key="2">
    <source>
        <dbReference type="Proteomes" id="UP000619244"/>
    </source>
</evidence>
<proteinExistence type="predicted"/>
<dbReference type="EMBL" id="BMVU01000021">
    <property type="protein sequence ID" value="GGX84717.1"/>
    <property type="molecule type" value="Genomic_DNA"/>
</dbReference>
<sequence length="65" mass="6905">MRHRDSFPGAAPGSSLFGGVRCRPPPRAVHLCAPPVDGVRQRAAVSVVVRRRPSSYGGTVRVLLA</sequence>
<accession>A0A918NP38</accession>
<reference evidence="1" key="1">
    <citation type="journal article" date="2014" name="Int. J. Syst. Evol. Microbiol.">
        <title>Complete genome sequence of Corynebacterium casei LMG S-19264T (=DSM 44701T), isolated from a smear-ripened cheese.</title>
        <authorList>
            <consortium name="US DOE Joint Genome Institute (JGI-PGF)"/>
            <person name="Walter F."/>
            <person name="Albersmeier A."/>
            <person name="Kalinowski J."/>
            <person name="Ruckert C."/>
        </authorList>
    </citation>
    <scope>NUCLEOTIDE SEQUENCE</scope>
    <source>
        <strain evidence="1">JCM 4790</strain>
    </source>
</reference>
<gene>
    <name evidence="1" type="ORF">GCM10010358_43700</name>
</gene>